<feature type="transmembrane region" description="Helical" evidence="6">
    <location>
        <begin position="47"/>
        <end position="66"/>
    </location>
</feature>
<evidence type="ECO:0000256" key="6">
    <source>
        <dbReference type="SAM" id="Phobius"/>
    </source>
</evidence>
<dbReference type="EC" id="2.7.13.3" evidence="2"/>
<dbReference type="SUPFAM" id="SSF52172">
    <property type="entry name" value="CheY-like"/>
    <property type="match status" value="1"/>
</dbReference>
<dbReference type="InterPro" id="IPR001789">
    <property type="entry name" value="Sig_transdc_resp-reg_receiver"/>
</dbReference>
<evidence type="ECO:0000256" key="2">
    <source>
        <dbReference type="ARBA" id="ARBA00012438"/>
    </source>
</evidence>
<dbReference type="InterPro" id="IPR036097">
    <property type="entry name" value="HisK_dim/P_sf"/>
</dbReference>
<name>A0A5A8CL79_CAFRO</name>
<organism evidence="8 9">
    <name type="scientific">Cafeteria roenbergensis</name>
    <name type="common">Marine flagellate</name>
    <dbReference type="NCBI Taxonomy" id="33653"/>
    <lineage>
        <taxon>Eukaryota</taxon>
        <taxon>Sar</taxon>
        <taxon>Stramenopiles</taxon>
        <taxon>Bigyra</taxon>
        <taxon>Opalozoa</taxon>
        <taxon>Bicosoecida</taxon>
        <taxon>Cafeteriaceae</taxon>
        <taxon>Cafeteria</taxon>
    </lineage>
</organism>
<comment type="caution">
    <text evidence="8">The sequence shown here is derived from an EMBL/GenBank/DDBJ whole genome shotgun (WGS) entry which is preliminary data.</text>
</comment>
<feature type="transmembrane region" description="Helical" evidence="6">
    <location>
        <begin position="130"/>
        <end position="151"/>
    </location>
</feature>
<reference evidence="8 9" key="1">
    <citation type="submission" date="2019-07" db="EMBL/GenBank/DDBJ databases">
        <title>Genomes of Cafeteria roenbergensis.</title>
        <authorList>
            <person name="Fischer M.G."/>
            <person name="Hackl T."/>
            <person name="Roman M."/>
        </authorList>
    </citation>
    <scope>NUCLEOTIDE SEQUENCE [LARGE SCALE GENOMIC DNA]</scope>
    <source>
        <strain evidence="8 9">BVI</strain>
    </source>
</reference>
<evidence type="ECO:0000313" key="8">
    <source>
        <dbReference type="EMBL" id="KAA0153872.1"/>
    </source>
</evidence>
<keyword evidence="9" id="KW-1185">Reference proteome</keyword>
<keyword evidence="5" id="KW-0597">Phosphoprotein</keyword>
<gene>
    <name evidence="8" type="ORF">FNF29_02862</name>
</gene>
<keyword evidence="4" id="KW-0418">Kinase</keyword>
<dbReference type="Gene3D" id="3.40.50.2300">
    <property type="match status" value="1"/>
</dbReference>
<dbReference type="Gene3D" id="1.10.287.130">
    <property type="match status" value="1"/>
</dbReference>
<evidence type="ECO:0000256" key="5">
    <source>
        <dbReference type="PROSITE-ProRule" id="PRU00169"/>
    </source>
</evidence>
<dbReference type="AlphaFoldDB" id="A0A5A8CL79"/>
<dbReference type="InterPro" id="IPR003661">
    <property type="entry name" value="HisK_dim/P_dom"/>
</dbReference>
<dbReference type="PROSITE" id="PS50110">
    <property type="entry name" value="RESPONSE_REGULATORY"/>
    <property type="match status" value="1"/>
</dbReference>
<dbReference type="SMART" id="SM00448">
    <property type="entry name" value="REC"/>
    <property type="match status" value="1"/>
</dbReference>
<dbReference type="EMBL" id="VLTN01000014">
    <property type="protein sequence ID" value="KAA0153872.1"/>
    <property type="molecule type" value="Genomic_DNA"/>
</dbReference>
<feature type="modified residue" description="4-aspartylphosphate" evidence="5">
    <location>
        <position position="679"/>
    </location>
</feature>
<dbReference type="InterPro" id="IPR011006">
    <property type="entry name" value="CheY-like_superfamily"/>
</dbReference>
<dbReference type="GO" id="GO:0009927">
    <property type="term" value="F:histidine phosphotransfer kinase activity"/>
    <property type="evidence" value="ECO:0007669"/>
    <property type="project" value="TreeGrafter"/>
</dbReference>
<protein>
    <recommendedName>
        <fullName evidence="2">histidine kinase</fullName>
        <ecNumber evidence="2">2.7.13.3</ecNumber>
    </recommendedName>
</protein>
<keyword evidence="6" id="KW-0812">Transmembrane</keyword>
<evidence type="ECO:0000256" key="4">
    <source>
        <dbReference type="ARBA" id="ARBA00022777"/>
    </source>
</evidence>
<keyword evidence="6" id="KW-1133">Transmembrane helix</keyword>
<sequence>MRLRVEGVLLPPNWRATVHRATSTPATATPSAPAVASRVVGRTLSSIAVLVALGLAAPAIATAWVPTEQYLRLETMEGSVSAAGLSDAVDIDDGFISVEAVTPISLAILLIILGHLAASWTTLGKQLRGIAAVIVIGPIASILTAVLRSAYGWDTLLIRALGVSEGCDLSTATAASALAISMLVLDTATSARLNDSEARATKAILGRTGSSILRHARWLSPVLIVAATSAQLLLAPAAVGNVPAFVVVNALSIASLLAYVAHASVPDLAAVAALLKSAKPLDSSHNCCQRCSTCCTGEHAMWTSSLAARVARQFMVLAALFVQVIRPGVIAEASPREGCPAYLLGQSGEPPPGRWPAGMGDSEASRHAVQASLALINHVWWTQAVNFIAACVVYIISAQAYIAQQRALEASQAAARLRSALRYISHEARSPLGGAILSLTLMDDAIDEADRAACKALVGDLHVSLEAAKRHLDDLLLFEKVTSSAAAGGASGVGDVCGWGDFSEASLRRQTNAFRGACRAEGIHLTISATSGRLDIAGELERWRPGCLSGHSDLDSKRQSDSRNFSDVTASNTLSNFSPIAVKRVRNRTHGRALNGGAAGSAAAAAASGRDEAASSKPVAFVVDDEKVNRSLMARILRRWGLTVVEFSDGRYLMDALRSLASPDSPGASRAWPKFITLDVQMPRLDGCGALAEMSTMASELDRSGLVAAAHGLRSIKVFGVTGHAMSDDQVRMKELGVCRVLIKPVEPWVLAEAVKEEVSGVDLPARAFKRLGES</sequence>
<feature type="domain" description="Response regulatory" evidence="7">
    <location>
        <begin position="619"/>
        <end position="759"/>
    </location>
</feature>
<accession>A0A5A8CL79</accession>
<dbReference type="CDD" id="cd17546">
    <property type="entry name" value="REC_hyHK_CKI1_RcsC-like"/>
    <property type="match status" value="1"/>
</dbReference>
<dbReference type="CDD" id="cd00082">
    <property type="entry name" value="HisKA"/>
    <property type="match status" value="1"/>
</dbReference>
<dbReference type="PANTHER" id="PTHR43047">
    <property type="entry name" value="TWO-COMPONENT HISTIDINE PROTEIN KINASE"/>
    <property type="match status" value="1"/>
</dbReference>
<keyword evidence="6" id="KW-0472">Membrane</keyword>
<dbReference type="Proteomes" id="UP000323011">
    <property type="component" value="Unassembled WGS sequence"/>
</dbReference>
<dbReference type="GO" id="GO:0000155">
    <property type="term" value="F:phosphorelay sensor kinase activity"/>
    <property type="evidence" value="ECO:0007669"/>
    <property type="project" value="InterPro"/>
</dbReference>
<proteinExistence type="predicted"/>
<dbReference type="Pfam" id="PF00072">
    <property type="entry name" value="Response_reg"/>
    <property type="match status" value="1"/>
</dbReference>
<feature type="transmembrane region" description="Helical" evidence="6">
    <location>
        <begin position="100"/>
        <end position="118"/>
    </location>
</feature>
<evidence type="ECO:0000256" key="3">
    <source>
        <dbReference type="ARBA" id="ARBA00022679"/>
    </source>
</evidence>
<comment type="catalytic activity">
    <reaction evidence="1">
        <text>ATP + protein L-histidine = ADP + protein N-phospho-L-histidine.</text>
        <dbReference type="EC" id="2.7.13.3"/>
    </reaction>
</comment>
<dbReference type="PANTHER" id="PTHR43047:SF72">
    <property type="entry name" value="OSMOSENSING HISTIDINE PROTEIN KINASE SLN1"/>
    <property type="match status" value="1"/>
</dbReference>
<evidence type="ECO:0000313" key="9">
    <source>
        <dbReference type="Proteomes" id="UP000323011"/>
    </source>
</evidence>
<dbReference type="SUPFAM" id="SSF47384">
    <property type="entry name" value="Homodimeric domain of signal transducing histidine kinase"/>
    <property type="match status" value="1"/>
</dbReference>
<keyword evidence="3" id="KW-0808">Transferase</keyword>
<evidence type="ECO:0000259" key="7">
    <source>
        <dbReference type="PROSITE" id="PS50110"/>
    </source>
</evidence>
<evidence type="ECO:0000256" key="1">
    <source>
        <dbReference type="ARBA" id="ARBA00000085"/>
    </source>
</evidence>
<dbReference type="GO" id="GO:0005886">
    <property type="term" value="C:plasma membrane"/>
    <property type="evidence" value="ECO:0007669"/>
    <property type="project" value="TreeGrafter"/>
</dbReference>